<dbReference type="GO" id="GO:0005524">
    <property type="term" value="F:ATP binding"/>
    <property type="evidence" value="ECO:0007669"/>
    <property type="project" value="UniProtKB-KW"/>
</dbReference>
<dbReference type="CDD" id="cd03293">
    <property type="entry name" value="ABC_NrtD_SsuB_transporters"/>
    <property type="match status" value="1"/>
</dbReference>
<dbReference type="InterPro" id="IPR017871">
    <property type="entry name" value="ABC_transporter-like_CS"/>
</dbReference>
<dbReference type="Proteomes" id="UP000184442">
    <property type="component" value="Unassembled WGS sequence"/>
</dbReference>
<dbReference type="PROSITE" id="PS50893">
    <property type="entry name" value="ABC_TRANSPORTER_2"/>
    <property type="match status" value="1"/>
</dbReference>
<dbReference type="EMBL" id="FQZS01000028">
    <property type="protein sequence ID" value="SHJ30697.1"/>
    <property type="molecule type" value="Genomic_DNA"/>
</dbReference>
<keyword evidence="6" id="KW-1185">Reference proteome</keyword>
<dbReference type="GO" id="GO:0016887">
    <property type="term" value="F:ATP hydrolysis activity"/>
    <property type="evidence" value="ECO:0007669"/>
    <property type="project" value="InterPro"/>
</dbReference>
<accession>A0A1M6I8D5</accession>
<dbReference type="PROSITE" id="PS00211">
    <property type="entry name" value="ABC_TRANSPORTER_1"/>
    <property type="match status" value="1"/>
</dbReference>
<name>A0A1M6I8D5_9FIRM</name>
<dbReference type="InterPro" id="IPR027417">
    <property type="entry name" value="P-loop_NTPase"/>
</dbReference>
<dbReference type="InterPro" id="IPR003593">
    <property type="entry name" value="AAA+_ATPase"/>
</dbReference>
<dbReference type="InterPro" id="IPR050093">
    <property type="entry name" value="ABC_SmlMolc_Importer"/>
</dbReference>
<dbReference type="AlphaFoldDB" id="A0A1M6I8D5"/>
<dbReference type="SUPFAM" id="SSF52540">
    <property type="entry name" value="P-loop containing nucleoside triphosphate hydrolases"/>
    <property type="match status" value="1"/>
</dbReference>
<gene>
    <name evidence="5" type="ORF">SAMN02745176_03126</name>
</gene>
<dbReference type="InterPro" id="IPR003439">
    <property type="entry name" value="ABC_transporter-like_ATP-bd"/>
</dbReference>
<sequence length="247" mass="28349">MIRVRNLNYSYGSDLVLSNINLSIEENTTCTIIGPSGCGKTTLLYLLAGLIDYTDGEIYIKNEKVRGSRRETGVILQDYGLLPWKTVWNNIALGLKVRGMEREQLNKEVSEILRELDIQELKNKYPSQLSGGQKQRVTIARTLVIKPDLLLLDEFTSALDAMTKENIQNLILNIYKKRPVTIVFVTHSIEEAVFLGQKIVIMDKAKIKKIIDNPYFGDVEIRSRIDYYNICLEVRRWLEEGKNHETP</sequence>
<dbReference type="SMART" id="SM00382">
    <property type="entry name" value="AAA"/>
    <property type="match status" value="1"/>
</dbReference>
<keyword evidence="2" id="KW-0547">Nucleotide-binding</keyword>
<reference evidence="5 6" key="1">
    <citation type="submission" date="2016-11" db="EMBL/GenBank/DDBJ databases">
        <authorList>
            <person name="Jaros S."/>
            <person name="Januszkiewicz K."/>
            <person name="Wedrychowicz H."/>
        </authorList>
    </citation>
    <scope>NUCLEOTIDE SEQUENCE [LARGE SCALE GENOMIC DNA]</scope>
    <source>
        <strain evidence="5 6">DSM 19022</strain>
    </source>
</reference>
<dbReference type="PANTHER" id="PTHR42781">
    <property type="entry name" value="SPERMIDINE/PUTRESCINE IMPORT ATP-BINDING PROTEIN POTA"/>
    <property type="match status" value="1"/>
</dbReference>
<dbReference type="OrthoDB" id="9801958at2"/>
<organism evidence="5 6">
    <name type="scientific">Lutispora thermophila DSM 19022</name>
    <dbReference type="NCBI Taxonomy" id="1122184"/>
    <lineage>
        <taxon>Bacteria</taxon>
        <taxon>Bacillati</taxon>
        <taxon>Bacillota</taxon>
        <taxon>Clostridia</taxon>
        <taxon>Lutisporales</taxon>
        <taxon>Lutisporaceae</taxon>
        <taxon>Lutispora</taxon>
    </lineage>
</organism>
<keyword evidence="1" id="KW-0813">Transport</keyword>
<dbReference type="PANTHER" id="PTHR42781:SF4">
    <property type="entry name" value="SPERMIDINE_PUTRESCINE IMPORT ATP-BINDING PROTEIN POTA"/>
    <property type="match status" value="1"/>
</dbReference>
<evidence type="ECO:0000313" key="6">
    <source>
        <dbReference type="Proteomes" id="UP000184442"/>
    </source>
</evidence>
<evidence type="ECO:0000256" key="1">
    <source>
        <dbReference type="ARBA" id="ARBA00022448"/>
    </source>
</evidence>
<evidence type="ECO:0000313" key="5">
    <source>
        <dbReference type="EMBL" id="SHJ30697.1"/>
    </source>
</evidence>
<proteinExistence type="predicted"/>
<evidence type="ECO:0000256" key="2">
    <source>
        <dbReference type="ARBA" id="ARBA00022741"/>
    </source>
</evidence>
<feature type="domain" description="ABC transporter" evidence="4">
    <location>
        <begin position="2"/>
        <end position="229"/>
    </location>
</feature>
<dbReference type="Pfam" id="PF00005">
    <property type="entry name" value="ABC_tran"/>
    <property type="match status" value="1"/>
</dbReference>
<evidence type="ECO:0000256" key="3">
    <source>
        <dbReference type="ARBA" id="ARBA00022840"/>
    </source>
</evidence>
<evidence type="ECO:0000259" key="4">
    <source>
        <dbReference type="PROSITE" id="PS50893"/>
    </source>
</evidence>
<dbReference type="STRING" id="1122184.SAMN02745176_03126"/>
<protein>
    <submittedName>
        <fullName evidence="5">NitT/TauT family transport system ATP-binding protein</fullName>
    </submittedName>
</protein>
<dbReference type="RefSeq" id="WP_073027342.1">
    <property type="nucleotide sequence ID" value="NZ_FQZS01000028.1"/>
</dbReference>
<keyword evidence="3 5" id="KW-0067">ATP-binding</keyword>
<dbReference type="Gene3D" id="3.40.50.300">
    <property type="entry name" value="P-loop containing nucleotide triphosphate hydrolases"/>
    <property type="match status" value="1"/>
</dbReference>